<sequence length="337" mass="35909">MDTQTVKSARTTLRRAPLATAATALTLALALTACGGESLEESGSGSDTDTGSDSTDTDGGDSLVIGSADFTEATITAELYAQILADAGFDTEVQTVRGRELYAPALESGEINIVPEYLATTAEYFNRDENGPDAEPVASSDPEATREALIELVEPRGLTVLDYGDAVNQNAFAVSEQFAEEHGLETLTDLGESGLAVRLAAGEDCVERPFCQPGLERVYDIDITEVDPKGVGTAQTKQSIQNRTNELALVTTTDGTLADFGLVLLEDDQNLQQADNILPVLNTETAENQEVVDILNELTSTLTTDDLVELNRQVDAERVRAVDAAREYLVDKGLIDG</sequence>
<keyword evidence="5" id="KW-1185">Reference proteome</keyword>
<feature type="compositionally biased region" description="Low complexity" evidence="1">
    <location>
        <begin position="38"/>
        <end position="54"/>
    </location>
</feature>
<dbReference type="PROSITE" id="PS51257">
    <property type="entry name" value="PROKAR_LIPOPROTEIN"/>
    <property type="match status" value="1"/>
</dbReference>
<dbReference type="SUPFAM" id="SSF53850">
    <property type="entry name" value="Periplasmic binding protein-like II"/>
    <property type="match status" value="1"/>
</dbReference>
<evidence type="ECO:0000256" key="1">
    <source>
        <dbReference type="SAM" id="MobiDB-lite"/>
    </source>
</evidence>
<feature type="domain" description="ABC-type glycine betaine transport system substrate-binding" evidence="3">
    <location>
        <begin position="62"/>
        <end position="329"/>
    </location>
</feature>
<comment type="caution">
    <text evidence="4">The sequence shown here is derived from an EMBL/GenBank/DDBJ whole genome shotgun (WGS) entry which is preliminary data.</text>
</comment>
<evidence type="ECO:0000313" key="4">
    <source>
        <dbReference type="EMBL" id="NJP68206.1"/>
    </source>
</evidence>
<dbReference type="RefSeq" id="WP_167934711.1">
    <property type="nucleotide sequence ID" value="NZ_JAAVJB010000181.1"/>
</dbReference>
<dbReference type="Gene3D" id="3.40.190.120">
    <property type="entry name" value="Osmoprotection protein (prox), domain 2"/>
    <property type="match status" value="1"/>
</dbReference>
<dbReference type="EMBL" id="JAAVJB010000181">
    <property type="protein sequence ID" value="NJP68206.1"/>
    <property type="molecule type" value="Genomic_DNA"/>
</dbReference>
<dbReference type="Pfam" id="PF04069">
    <property type="entry name" value="OpuAC"/>
    <property type="match status" value="1"/>
</dbReference>
<dbReference type="Gene3D" id="3.40.190.10">
    <property type="entry name" value="Periplasmic binding protein-like II"/>
    <property type="match status" value="1"/>
</dbReference>
<reference evidence="4 5" key="1">
    <citation type="submission" date="2020-03" db="EMBL/GenBank/DDBJ databases">
        <title>Draft genome of Streptomyces sp. ventii, isolated from the Axial Seamount in the Pacific Ocean, and resequencing of the two type strains Streptomyces lonarensis strain NCL 716 and Streptomyces bohaiensis strain 11A07.</title>
        <authorList>
            <person name="Loughran R.M."/>
            <person name="Pfannmuller K.M."/>
            <person name="Wasson B.J."/>
            <person name="Deadmond M.C."/>
            <person name="Paddock B.E."/>
            <person name="Koyack M.J."/>
            <person name="Gallegos D.A."/>
            <person name="Mitchell E.A."/>
            <person name="Ushijima B."/>
            <person name="Saw J.H."/>
            <person name="Mcphail K.L."/>
            <person name="Videau P."/>
        </authorList>
    </citation>
    <scope>NUCLEOTIDE SEQUENCE [LARGE SCALE GENOMIC DNA]</scope>
    <source>
        <strain evidence="5">5675061</strain>
    </source>
</reference>
<gene>
    <name evidence="4" type="ORF">HCJ92_18345</name>
</gene>
<evidence type="ECO:0000256" key="2">
    <source>
        <dbReference type="SAM" id="SignalP"/>
    </source>
</evidence>
<protein>
    <submittedName>
        <fullName evidence="4">ABC transporter substrate-binding protein</fullName>
    </submittedName>
</protein>
<proteinExistence type="predicted"/>
<organism evidence="4 5">
    <name type="scientific">Streptomyces spiramenti</name>
    <dbReference type="NCBI Taxonomy" id="2720606"/>
    <lineage>
        <taxon>Bacteria</taxon>
        <taxon>Bacillati</taxon>
        <taxon>Actinomycetota</taxon>
        <taxon>Actinomycetes</taxon>
        <taxon>Kitasatosporales</taxon>
        <taxon>Streptomycetaceae</taxon>
        <taxon>Streptomyces</taxon>
    </lineage>
</organism>
<dbReference type="Proteomes" id="UP000746503">
    <property type="component" value="Unassembled WGS sequence"/>
</dbReference>
<dbReference type="CDD" id="cd13606">
    <property type="entry name" value="PBP2_ProX_like"/>
    <property type="match status" value="1"/>
</dbReference>
<feature type="region of interest" description="Disordered" evidence="1">
    <location>
        <begin position="38"/>
        <end position="63"/>
    </location>
</feature>
<feature type="chain" id="PRO_5045106721" evidence="2">
    <location>
        <begin position="36"/>
        <end position="337"/>
    </location>
</feature>
<evidence type="ECO:0000259" key="3">
    <source>
        <dbReference type="Pfam" id="PF04069"/>
    </source>
</evidence>
<keyword evidence="2" id="KW-0732">Signal</keyword>
<dbReference type="InterPro" id="IPR007210">
    <property type="entry name" value="ABC_Gly_betaine_transp_sub-bd"/>
</dbReference>
<name>A0ABX1APY3_9ACTN</name>
<evidence type="ECO:0000313" key="5">
    <source>
        <dbReference type="Proteomes" id="UP000746503"/>
    </source>
</evidence>
<feature type="signal peptide" evidence="2">
    <location>
        <begin position="1"/>
        <end position="35"/>
    </location>
</feature>
<accession>A0ABX1APY3</accession>